<keyword evidence="3" id="KW-1185">Reference proteome</keyword>
<dbReference type="OrthoDB" id="3692627at2"/>
<proteinExistence type="predicted"/>
<evidence type="ECO:0000313" key="2">
    <source>
        <dbReference type="EMBL" id="EHR52503.1"/>
    </source>
</evidence>
<gene>
    <name evidence="2" type="ORF">SacmaDRAFT_4316</name>
</gene>
<feature type="region of interest" description="Disordered" evidence="1">
    <location>
        <begin position="1"/>
        <end position="21"/>
    </location>
</feature>
<organism evidence="2 3">
    <name type="scientific">Saccharomonospora marina XMU15</name>
    <dbReference type="NCBI Taxonomy" id="882083"/>
    <lineage>
        <taxon>Bacteria</taxon>
        <taxon>Bacillati</taxon>
        <taxon>Actinomycetota</taxon>
        <taxon>Actinomycetes</taxon>
        <taxon>Pseudonocardiales</taxon>
        <taxon>Pseudonocardiaceae</taxon>
        <taxon>Saccharomonospora</taxon>
    </lineage>
</organism>
<evidence type="ECO:0000256" key="1">
    <source>
        <dbReference type="SAM" id="MobiDB-lite"/>
    </source>
</evidence>
<accession>H5X8S8</accession>
<evidence type="ECO:0008006" key="4">
    <source>
        <dbReference type="Google" id="ProtNLM"/>
    </source>
</evidence>
<dbReference type="Proteomes" id="UP000004926">
    <property type="component" value="Chromosome"/>
</dbReference>
<dbReference type="AlphaFoldDB" id="H5X8S8"/>
<protein>
    <recommendedName>
        <fullName evidence="4">Immunity protein Imm1</fullName>
    </recommendedName>
</protein>
<dbReference type="STRING" id="882083.SacmaDRAFT_4316"/>
<name>H5X8S8_9PSEU</name>
<dbReference type="Pfam" id="PF14430">
    <property type="entry name" value="Imm1"/>
    <property type="match status" value="1"/>
</dbReference>
<dbReference type="InterPro" id="IPR025680">
    <property type="entry name" value="DddI"/>
</dbReference>
<evidence type="ECO:0000313" key="3">
    <source>
        <dbReference type="Proteomes" id="UP000004926"/>
    </source>
</evidence>
<dbReference type="RefSeq" id="WP_009155881.1">
    <property type="nucleotide sequence ID" value="NZ_CM001439.1"/>
</dbReference>
<reference evidence="2 3" key="1">
    <citation type="journal article" date="2012" name="Stand. Genomic Sci.">
        <title>Genome sequence of the ocean sediment bacterium Saccharomonospora marina type strain (XMU15(T)).</title>
        <authorList>
            <person name="Klenk H.P."/>
            <person name="Lu M."/>
            <person name="Lucas S."/>
            <person name="Lapidus A."/>
            <person name="Copeland A."/>
            <person name="Pitluck S."/>
            <person name="Goodwin L.A."/>
            <person name="Han C."/>
            <person name="Tapia R."/>
            <person name="Brambilla E.M."/>
            <person name="Potter G."/>
            <person name="Land M."/>
            <person name="Ivanova N."/>
            <person name="Rohde M."/>
            <person name="Goker M."/>
            <person name="Detter J.C."/>
            <person name="Li W.J."/>
            <person name="Kyrpides N.C."/>
            <person name="Woyke T."/>
        </authorList>
    </citation>
    <scope>NUCLEOTIDE SEQUENCE [LARGE SCALE GENOMIC DNA]</scope>
    <source>
        <strain evidence="2 3">XMU15</strain>
    </source>
</reference>
<dbReference type="EMBL" id="CM001439">
    <property type="protein sequence ID" value="EHR52503.1"/>
    <property type="molecule type" value="Genomic_DNA"/>
</dbReference>
<dbReference type="HOGENOM" id="CLU_1968956_0_0_11"/>
<sequence length="127" mass="13496">MTYHAAITNSSQAHHELPVSTPDDVDELLTVLDRDDVHTVTVRDGEEDPALDVQVHGGYGYLLYAGEELLAYSVGDPDSPALTDRSESAFPAGSGVPLEALRAALREFVDTGGSVPSSVAWQEATVD</sequence>